<proteinExistence type="predicted"/>
<dbReference type="EMBL" id="AP022574">
    <property type="protein sequence ID" value="BBX67199.1"/>
    <property type="molecule type" value="Genomic_DNA"/>
</dbReference>
<sequence>MTSVVLPAAVLAEARATAHVVTVATGVDVDAAEALGGRAALLGLPRGGTVSAGGATRLMGAADGWCALTLARPDDLDAVPALVEADHTSDPWAAVREAIRATGVHAVAARARLLGLPVGVLGETDPAPPVVRTAGARAHPRPLCELLVADLSSMWAGPLCGRLLARAGATVVKVESPHRPDGTRAGPAPFFDWVNNEKLSYAVDFAQPEGLVRLLAAADVVLESSRPSALHGRGLGHADVPARAGRIWVQITGHGAVGERAHWVAFGDDAAVSGGLVGGTPAAPAFCGDAIADPLTGLEAARAVLESHARGGGEVIGVAMAAVAARYAALPRGDETLCTTGVSVTGSAARLGEHNALVDEMVARRLAPAC</sequence>
<evidence type="ECO:0000313" key="2">
    <source>
        <dbReference type="Proteomes" id="UP000466514"/>
    </source>
</evidence>
<evidence type="ECO:0000313" key="1">
    <source>
        <dbReference type="EMBL" id="BBX67199.1"/>
    </source>
</evidence>
<dbReference type="InterPro" id="IPR003673">
    <property type="entry name" value="CoA-Trfase_fam_III"/>
</dbReference>
<protein>
    <submittedName>
        <fullName evidence="1">CoA transferase</fullName>
    </submittedName>
</protein>
<dbReference type="PANTHER" id="PTHR48228">
    <property type="entry name" value="SUCCINYL-COA--D-CITRAMALATE COA-TRANSFERASE"/>
    <property type="match status" value="1"/>
</dbReference>
<dbReference type="Gene3D" id="3.40.50.10540">
    <property type="entry name" value="Crotonobetainyl-coa:carnitine coa-transferase, domain 1"/>
    <property type="match status" value="1"/>
</dbReference>
<reference evidence="1 2" key="1">
    <citation type="journal article" date="2019" name="Emerg. Microbes Infect.">
        <title>Comprehensive subspecies identification of 175 nontuberculous mycobacteria species based on 7547 genomic profiles.</title>
        <authorList>
            <person name="Matsumoto Y."/>
            <person name="Kinjo T."/>
            <person name="Motooka D."/>
            <person name="Nabeya D."/>
            <person name="Jung N."/>
            <person name="Uechi K."/>
            <person name="Horii T."/>
            <person name="Iida T."/>
            <person name="Fujita J."/>
            <person name="Nakamura S."/>
        </authorList>
    </citation>
    <scope>NUCLEOTIDE SEQUENCE [LARGE SCALE GENOMIC DNA]</scope>
    <source>
        <strain evidence="1 2">JCM 13323</strain>
    </source>
</reference>
<dbReference type="InterPro" id="IPR023606">
    <property type="entry name" value="CoA-Trfase_III_dom_1_sf"/>
</dbReference>
<dbReference type="GO" id="GO:0016740">
    <property type="term" value="F:transferase activity"/>
    <property type="evidence" value="ECO:0007669"/>
    <property type="project" value="UniProtKB-KW"/>
</dbReference>
<keyword evidence="2" id="KW-1185">Reference proteome</keyword>
<accession>A0A7I7M744</accession>
<keyword evidence="1" id="KW-0808">Transferase</keyword>
<dbReference type="InterPro" id="IPR050509">
    <property type="entry name" value="CoA-transferase_III"/>
</dbReference>
<organism evidence="1 2">
    <name type="scientific">Mycolicibacterium psychrotolerans</name>
    <dbReference type="NCBI Taxonomy" id="216929"/>
    <lineage>
        <taxon>Bacteria</taxon>
        <taxon>Bacillati</taxon>
        <taxon>Actinomycetota</taxon>
        <taxon>Actinomycetes</taxon>
        <taxon>Mycobacteriales</taxon>
        <taxon>Mycobacteriaceae</taxon>
        <taxon>Mycolicibacterium</taxon>
    </lineage>
</organism>
<dbReference type="SUPFAM" id="SSF89796">
    <property type="entry name" value="CoA-transferase family III (CaiB/BaiF)"/>
    <property type="match status" value="1"/>
</dbReference>
<dbReference type="KEGG" id="mpsc:MPSYJ_06600"/>
<dbReference type="Pfam" id="PF02515">
    <property type="entry name" value="CoA_transf_3"/>
    <property type="match status" value="1"/>
</dbReference>
<name>A0A7I7M744_9MYCO</name>
<gene>
    <name evidence="1" type="ORF">MPSYJ_06600</name>
</gene>
<dbReference type="Proteomes" id="UP000466514">
    <property type="component" value="Chromosome"/>
</dbReference>
<dbReference type="RefSeq" id="WP_163720388.1">
    <property type="nucleotide sequence ID" value="NZ_AP022574.1"/>
</dbReference>
<dbReference type="AlphaFoldDB" id="A0A7I7M744"/>
<dbReference type="PANTHER" id="PTHR48228:SF7">
    <property type="entry name" value="FATTY ACYL-COA TRANSFERASE RV3272-RELATED"/>
    <property type="match status" value="1"/>
</dbReference>